<dbReference type="GO" id="GO:0016020">
    <property type="term" value="C:membrane"/>
    <property type="evidence" value="ECO:0007669"/>
    <property type="project" value="InterPro"/>
</dbReference>
<keyword evidence="3" id="KW-0106">Calcium</keyword>
<accession>A0A5S3XGU6</accession>
<comment type="caution">
    <text evidence="7">The sequence shown here is derived from an EMBL/GenBank/DDBJ whole genome shotgun (WGS) entry which is preliminary data.</text>
</comment>
<dbReference type="Pfam" id="PF03160">
    <property type="entry name" value="Calx-beta"/>
    <property type="match status" value="1"/>
</dbReference>
<dbReference type="EMBL" id="PNCL01000199">
    <property type="protein sequence ID" value="TMP51623.1"/>
    <property type="molecule type" value="Genomic_DNA"/>
</dbReference>
<reference evidence="8 9" key="1">
    <citation type="submission" date="2017-12" db="EMBL/GenBank/DDBJ databases">
        <authorList>
            <person name="Paulsen S."/>
            <person name="Gram L.K."/>
        </authorList>
    </citation>
    <scope>NUCLEOTIDE SEQUENCE [LARGE SCALE GENOMIC DNA]</scope>
    <source>
        <strain evidence="7 9">S2231</strain>
        <strain evidence="6 8">S2233</strain>
    </source>
</reference>
<evidence type="ECO:0000259" key="5">
    <source>
        <dbReference type="SMART" id="SM00237"/>
    </source>
</evidence>
<reference evidence="7" key="3">
    <citation type="submission" date="2019-09" db="EMBL/GenBank/DDBJ databases">
        <title>Co-occurence of chitin degradation, pigmentation and bioactivity in marine Pseudoalteromonas.</title>
        <authorList>
            <person name="Sonnenschein E.C."/>
            <person name="Bech P.K."/>
        </authorList>
    </citation>
    <scope>NUCLEOTIDE SEQUENCE</scope>
    <source>
        <strain evidence="7">S2231</strain>
        <strain evidence="6">S2233</strain>
    </source>
</reference>
<name>A0A5S3XGU6_9GAMM</name>
<feature type="signal peptide" evidence="4">
    <location>
        <begin position="1"/>
        <end position="24"/>
    </location>
</feature>
<keyword evidence="2" id="KW-0677">Repeat</keyword>
<evidence type="ECO:0000256" key="3">
    <source>
        <dbReference type="ARBA" id="ARBA00022837"/>
    </source>
</evidence>
<dbReference type="Gene3D" id="2.60.40.2030">
    <property type="match status" value="1"/>
</dbReference>
<dbReference type="SMART" id="SM00237">
    <property type="entry name" value="Calx_beta"/>
    <property type="match status" value="1"/>
</dbReference>
<protein>
    <submittedName>
        <fullName evidence="7">Hemolysin</fullName>
    </submittedName>
</protein>
<evidence type="ECO:0000313" key="9">
    <source>
        <dbReference type="Proteomes" id="UP000307706"/>
    </source>
</evidence>
<dbReference type="AlphaFoldDB" id="A0A5S3XGU6"/>
<evidence type="ECO:0000256" key="1">
    <source>
        <dbReference type="ARBA" id="ARBA00022729"/>
    </source>
</evidence>
<dbReference type="SUPFAM" id="SSF141072">
    <property type="entry name" value="CalX-like"/>
    <property type="match status" value="1"/>
</dbReference>
<gene>
    <name evidence="7" type="ORF">CWB96_22195</name>
    <name evidence="6" type="ORF">CWB97_12215</name>
</gene>
<dbReference type="OrthoDB" id="5918553at2"/>
<evidence type="ECO:0000313" key="8">
    <source>
        <dbReference type="Proteomes" id="UP000305730"/>
    </source>
</evidence>
<keyword evidence="1 4" id="KW-0732">Signal</keyword>
<sequence length="517" mass="55274">MFTIKKIINSMVLTSCLFTANIQANNCTGQLFSINAGRGEVGLVVAVNEYSGDAFVHSKAKFSSAAMAYASDLNRLYYISAPRASEYKLDVSGVDLNSTELKSLPISAQKQKYTKVAYVDMSTKEHITLANSKPMYRLAYDSTSQLLYGAYFNKLYSIEPSTGATTLLGSMSGYSSNPEMWRGDLAFKNGQLYLISNSAIFTVNIATLAVAKLADHNLPTVTGAVFNGVGELIISRDKSNDYGSHNMSELYHVIPTTGAACLMATIPTQINDLAVDNSNGYACPEVPLCQLVTKPTVSLTPVIASAHEGSPLSFNIELSSSHSADVTVDVSTTPGTATSSDYSYTDQTVTIPAGSTSYTISIPTVDNSVFQGNKQFTVHINASNNGAGSDSETATIIENDTDPAVQLQNAAKNGSVNWEGSDGCCDGQRIRGIKGHFPNAPAGTVVNFYISSQKIASKSLPANSFSYAGDSQSTWWMNNGTTAWATLTYNGVTVNVHTGHRSQIHNHHNVNCANGCW</sequence>
<organism evidence="7 9">
    <name type="scientific">Pseudoalteromonas citrea</name>
    <dbReference type="NCBI Taxonomy" id="43655"/>
    <lineage>
        <taxon>Bacteria</taxon>
        <taxon>Pseudomonadati</taxon>
        <taxon>Pseudomonadota</taxon>
        <taxon>Gammaproteobacteria</taxon>
        <taxon>Alteromonadales</taxon>
        <taxon>Pseudoalteromonadaceae</taxon>
        <taxon>Pseudoalteromonas</taxon>
    </lineage>
</organism>
<feature type="domain" description="Calx-beta" evidence="5">
    <location>
        <begin position="286"/>
        <end position="381"/>
    </location>
</feature>
<dbReference type="Proteomes" id="UP000305730">
    <property type="component" value="Unassembled WGS sequence"/>
</dbReference>
<evidence type="ECO:0000256" key="2">
    <source>
        <dbReference type="ARBA" id="ARBA00022737"/>
    </source>
</evidence>
<evidence type="ECO:0000313" key="6">
    <source>
        <dbReference type="EMBL" id="TMP42283.1"/>
    </source>
</evidence>
<evidence type="ECO:0000256" key="4">
    <source>
        <dbReference type="SAM" id="SignalP"/>
    </source>
</evidence>
<dbReference type="Proteomes" id="UP000307706">
    <property type="component" value="Unassembled WGS sequence"/>
</dbReference>
<reference evidence="8 9" key="2">
    <citation type="submission" date="2019-06" db="EMBL/GenBank/DDBJ databases">
        <title>Co-occurence of chitin degradation, pigmentation and bioactivity in marine Pseudoalteromonas.</title>
        <authorList>
            <person name="Sonnenschein E.C."/>
            <person name="Bech P.K."/>
        </authorList>
    </citation>
    <scope>NUCLEOTIDE SEQUENCE [LARGE SCALE GENOMIC DNA]</scope>
    <source>
        <strain evidence="9">S2231</strain>
        <strain evidence="8">S2233</strain>
    </source>
</reference>
<feature type="chain" id="PRO_5024341312" evidence="4">
    <location>
        <begin position="25"/>
        <end position="517"/>
    </location>
</feature>
<dbReference type="EMBL" id="PNCK01000041">
    <property type="protein sequence ID" value="TMP42283.1"/>
    <property type="molecule type" value="Genomic_DNA"/>
</dbReference>
<dbReference type="GO" id="GO:0007154">
    <property type="term" value="P:cell communication"/>
    <property type="evidence" value="ECO:0007669"/>
    <property type="project" value="InterPro"/>
</dbReference>
<dbReference type="InterPro" id="IPR003644">
    <property type="entry name" value="Calx_beta"/>
</dbReference>
<dbReference type="SUPFAM" id="SSF63825">
    <property type="entry name" value="YWTD domain"/>
    <property type="match status" value="1"/>
</dbReference>
<keyword evidence="8" id="KW-1185">Reference proteome</keyword>
<proteinExistence type="predicted"/>
<evidence type="ECO:0000313" key="7">
    <source>
        <dbReference type="EMBL" id="TMP51623.1"/>
    </source>
</evidence>
<dbReference type="RefSeq" id="WP_138597233.1">
    <property type="nucleotide sequence ID" value="NZ_PNCK01000041.1"/>
</dbReference>
<dbReference type="InterPro" id="IPR038081">
    <property type="entry name" value="CalX-like_sf"/>
</dbReference>